<name>A0A6I6D1E9_9GAMM</name>
<feature type="domain" description="CheW-like" evidence="1">
    <location>
        <begin position="20"/>
        <end position="165"/>
    </location>
</feature>
<evidence type="ECO:0000313" key="3">
    <source>
        <dbReference type="Proteomes" id="UP000427716"/>
    </source>
</evidence>
<evidence type="ECO:0000313" key="2">
    <source>
        <dbReference type="EMBL" id="QGT77554.1"/>
    </source>
</evidence>
<gene>
    <name evidence="2" type="ORF">GM160_00905</name>
</gene>
<evidence type="ECO:0000259" key="1">
    <source>
        <dbReference type="PROSITE" id="PS50851"/>
    </source>
</evidence>
<dbReference type="AlphaFoldDB" id="A0A6I6D1E9"/>
<dbReference type="InterPro" id="IPR002545">
    <property type="entry name" value="CheW-lke_dom"/>
</dbReference>
<organism evidence="2 3">
    <name type="scientific">Guyparkeria halophila</name>
    <dbReference type="NCBI Taxonomy" id="47960"/>
    <lineage>
        <taxon>Bacteria</taxon>
        <taxon>Pseudomonadati</taxon>
        <taxon>Pseudomonadota</taxon>
        <taxon>Gammaproteobacteria</taxon>
        <taxon>Chromatiales</taxon>
        <taxon>Thioalkalibacteraceae</taxon>
        <taxon>Guyparkeria</taxon>
    </lineage>
</organism>
<reference evidence="2 3" key="1">
    <citation type="submission" date="2019-11" db="EMBL/GenBank/DDBJ databases">
        <authorList>
            <person name="Zhang J."/>
            <person name="Sun C."/>
        </authorList>
    </citation>
    <scope>NUCLEOTIDE SEQUENCE [LARGE SCALE GENOMIC DNA]</scope>
    <source>
        <strain evidence="3">sp2</strain>
    </source>
</reference>
<sequence length="180" mass="20077">MPTEGQQAAMAQQEERPIDETAIRAVRLPTQLIDLELLVPYSLIAEITDVSLPEGSIRLGRSEATMVNWRGQRVPLVSLEAMNGESLPTIGRRVRCAVLYGTDPERALPYYALLLSGVPRSEQVERRQIESAGPQDNPLWREVVRIGGRLTAIPDIRVLEERIDQMRLGQEEAAEEPPGD</sequence>
<dbReference type="Pfam" id="PF01584">
    <property type="entry name" value="CheW"/>
    <property type="match status" value="1"/>
</dbReference>
<dbReference type="GO" id="GO:0007165">
    <property type="term" value="P:signal transduction"/>
    <property type="evidence" value="ECO:0007669"/>
    <property type="project" value="InterPro"/>
</dbReference>
<dbReference type="InterPro" id="IPR036061">
    <property type="entry name" value="CheW-like_dom_sf"/>
</dbReference>
<protein>
    <recommendedName>
        <fullName evidence="1">CheW-like domain-containing protein</fullName>
    </recommendedName>
</protein>
<dbReference type="EMBL" id="CP046415">
    <property type="protein sequence ID" value="QGT77554.1"/>
    <property type="molecule type" value="Genomic_DNA"/>
</dbReference>
<dbReference type="PROSITE" id="PS50851">
    <property type="entry name" value="CHEW"/>
    <property type="match status" value="1"/>
</dbReference>
<dbReference type="KEGG" id="ghl:GM160_00905"/>
<accession>A0A6I6D1E9</accession>
<dbReference type="GO" id="GO:0006935">
    <property type="term" value="P:chemotaxis"/>
    <property type="evidence" value="ECO:0007669"/>
    <property type="project" value="InterPro"/>
</dbReference>
<dbReference type="Proteomes" id="UP000427716">
    <property type="component" value="Chromosome"/>
</dbReference>
<keyword evidence="3" id="KW-1185">Reference proteome</keyword>
<dbReference type="SUPFAM" id="SSF50341">
    <property type="entry name" value="CheW-like"/>
    <property type="match status" value="1"/>
</dbReference>
<proteinExistence type="predicted"/>